<dbReference type="Proteomes" id="UP000008142">
    <property type="component" value="Unassembled WGS sequence"/>
</dbReference>
<accession>F0UEJ9</accession>
<evidence type="ECO:0000313" key="2">
    <source>
        <dbReference type="Proteomes" id="UP000008142"/>
    </source>
</evidence>
<name>F0UEJ9_AJEC8</name>
<organism evidence="2">
    <name type="scientific">Ajellomyces capsulatus (strain H88)</name>
    <name type="common">Darling's disease fungus</name>
    <name type="synonym">Histoplasma capsulatum</name>
    <dbReference type="NCBI Taxonomy" id="544711"/>
    <lineage>
        <taxon>Eukaryota</taxon>
        <taxon>Fungi</taxon>
        <taxon>Dikarya</taxon>
        <taxon>Ascomycota</taxon>
        <taxon>Pezizomycotina</taxon>
        <taxon>Eurotiomycetes</taxon>
        <taxon>Eurotiomycetidae</taxon>
        <taxon>Onygenales</taxon>
        <taxon>Ajellomycetaceae</taxon>
        <taxon>Histoplasma</taxon>
    </lineage>
</organism>
<evidence type="ECO:0000313" key="1">
    <source>
        <dbReference type="EMBL" id="EGC44729.1"/>
    </source>
</evidence>
<dbReference type="EMBL" id="DS990638">
    <property type="protein sequence ID" value="EGC44729.1"/>
    <property type="molecule type" value="Genomic_DNA"/>
</dbReference>
<dbReference type="OMA" id="ANKCDRN"/>
<protein>
    <submittedName>
        <fullName evidence="1">Uncharacterized protein</fullName>
    </submittedName>
</protein>
<reference evidence="2" key="1">
    <citation type="submission" date="2008-07" db="EMBL/GenBank/DDBJ databases">
        <title>Annotation of Ajellomyces capsulatus strain H88.</title>
        <authorList>
            <person name="Champion M."/>
            <person name="Cuomo C."/>
            <person name="Ma L.-J."/>
            <person name="Henn M.R."/>
            <person name="Sil A."/>
            <person name="Goldman B."/>
            <person name="Young S.K."/>
            <person name="Kodira C.D."/>
            <person name="Zeng Q."/>
            <person name="Koehrsen M."/>
            <person name="Alvarado L."/>
            <person name="Berlin A."/>
            <person name="Borenstein D."/>
            <person name="Chen Z."/>
            <person name="Engels R."/>
            <person name="Freedman E."/>
            <person name="Gellesch M."/>
            <person name="Goldberg J."/>
            <person name="Griggs A."/>
            <person name="Gujja S."/>
            <person name="Heiman D."/>
            <person name="Hepburn T."/>
            <person name="Howarth C."/>
            <person name="Jen D."/>
            <person name="Larson L."/>
            <person name="Lewis B."/>
            <person name="Mehta T."/>
            <person name="Park D."/>
            <person name="Pearson M."/>
            <person name="Roberts A."/>
            <person name="Saif S."/>
            <person name="Shea T."/>
            <person name="Shenoy N."/>
            <person name="Sisk P."/>
            <person name="Stolte C."/>
            <person name="Sykes S."/>
            <person name="Walk T."/>
            <person name="White J."/>
            <person name="Yandava C."/>
            <person name="Klein B."/>
            <person name="McEwen J.G."/>
            <person name="Puccia R."/>
            <person name="Goldman G.H."/>
            <person name="Felipe M.S."/>
            <person name="Nino-Vega G."/>
            <person name="San-Blas G."/>
            <person name="Taylor J."/>
            <person name="Mendoza L."/>
            <person name="Galagan J."/>
            <person name="Nusbaum C."/>
            <person name="Birren B."/>
        </authorList>
    </citation>
    <scope>NUCLEOTIDE SEQUENCE [LARGE SCALE GENOMIC DNA]</scope>
    <source>
        <strain evidence="2">H88</strain>
    </source>
</reference>
<gene>
    <name evidence="1" type="ORF">HCEG_03944</name>
</gene>
<dbReference type="HOGENOM" id="CLU_2003285_0_0_1"/>
<dbReference type="AlphaFoldDB" id="F0UEJ9"/>
<dbReference type="OrthoDB" id="5327978at2759"/>
<proteinExistence type="predicted"/>
<sequence length="155" mass="17751">MRRCIAEPWSEFNQPEFGITYPRLVELGFLVLFLQRLPAILVLHKLTPKSVQELEGGLELARFFYLEHARHLFPKLGEGNTEESNLIRALSPSPRAVHTRAKASGTYQTLTMGEVETAKEESIFELQSAFLRSEPWSRKTSIHLRIAEANKCDRN</sequence>
<dbReference type="STRING" id="544711.F0UEJ9"/>